<reference evidence="3 4" key="1">
    <citation type="submission" date="2015-12" db="EMBL/GenBank/DDBJ databases">
        <title>Draft genome sequence of Streptomyces silvensis ATCC 53525, a producer of novel hormone antagonists.</title>
        <authorList>
            <person name="Johnston C.W."/>
            <person name="Li Y."/>
            <person name="Magarvey N.A."/>
        </authorList>
    </citation>
    <scope>NUCLEOTIDE SEQUENCE [LARGE SCALE GENOMIC DNA]</scope>
    <source>
        <strain evidence="3 4">ATCC 53525</strain>
    </source>
</reference>
<evidence type="ECO:0000313" key="3">
    <source>
        <dbReference type="EMBL" id="KUF13870.1"/>
    </source>
</evidence>
<name>A0A0W7WTF1_9ACTN</name>
<accession>A0A0W7WTF1</accession>
<feature type="chain" id="PRO_5006936679" evidence="2">
    <location>
        <begin position="31"/>
        <end position="169"/>
    </location>
</feature>
<comment type="caution">
    <text evidence="3">The sequence shown here is derived from an EMBL/GenBank/DDBJ whole genome shotgun (WGS) entry which is preliminary data.</text>
</comment>
<keyword evidence="4" id="KW-1185">Reference proteome</keyword>
<evidence type="ECO:0000256" key="2">
    <source>
        <dbReference type="SAM" id="SignalP"/>
    </source>
</evidence>
<dbReference type="AlphaFoldDB" id="A0A0W7WTF1"/>
<dbReference type="EMBL" id="LOCL01000062">
    <property type="protein sequence ID" value="KUF13870.1"/>
    <property type="molecule type" value="Genomic_DNA"/>
</dbReference>
<keyword evidence="2" id="KW-0732">Signal</keyword>
<gene>
    <name evidence="3" type="ORF">AT728_00995</name>
</gene>
<organism evidence="3 4">
    <name type="scientific">Streptomyces silvensis</name>
    <dbReference type="NCBI Taxonomy" id="1765722"/>
    <lineage>
        <taxon>Bacteria</taxon>
        <taxon>Bacillati</taxon>
        <taxon>Actinomycetota</taxon>
        <taxon>Actinomycetes</taxon>
        <taxon>Kitasatosporales</taxon>
        <taxon>Streptomycetaceae</taxon>
        <taxon>Streptomyces</taxon>
    </lineage>
</organism>
<evidence type="ECO:0000256" key="1">
    <source>
        <dbReference type="SAM" id="MobiDB-lite"/>
    </source>
</evidence>
<feature type="signal peptide" evidence="2">
    <location>
        <begin position="1"/>
        <end position="30"/>
    </location>
</feature>
<evidence type="ECO:0000313" key="4">
    <source>
        <dbReference type="Proteomes" id="UP000054804"/>
    </source>
</evidence>
<proteinExistence type="predicted"/>
<dbReference type="Proteomes" id="UP000054804">
    <property type="component" value="Unassembled WGS sequence"/>
</dbReference>
<dbReference type="Pfam" id="PF12098">
    <property type="entry name" value="DUF3574"/>
    <property type="match status" value="1"/>
</dbReference>
<dbReference type="RefSeq" id="WP_058851627.1">
    <property type="nucleotide sequence ID" value="NZ_LOCL01000062.1"/>
</dbReference>
<sequence length="169" mass="18532">MALTLTLTGPRLALATAAAVLAIGAPTAYAALDSDEPGSADRRPAASAGKETAATTPPRGKPFVETRLFFGTERPDGGPDVTDKQFMRFIDKEVTPGFPDGLTIQQGRGQWKDSNGRIERERSYELILLYPTAEAKKRDVLIEEIRSDYEKQFAQDSVGRLDDRARVDF</sequence>
<dbReference type="OrthoDB" id="794286at2"/>
<dbReference type="STRING" id="1765722.AT728_00995"/>
<dbReference type="InterPro" id="IPR021957">
    <property type="entry name" value="DUF3574"/>
</dbReference>
<protein>
    <submittedName>
        <fullName evidence="3">Choline dehydrogenase</fullName>
    </submittedName>
</protein>
<feature type="region of interest" description="Disordered" evidence="1">
    <location>
        <begin position="31"/>
        <end position="64"/>
    </location>
</feature>